<dbReference type="OrthoDB" id="74360at2759"/>
<evidence type="ECO:0000256" key="3">
    <source>
        <dbReference type="ARBA" id="ARBA00022827"/>
    </source>
</evidence>
<keyword evidence="3" id="KW-0274">FAD</keyword>
<proteinExistence type="inferred from homology"/>
<keyword evidence="2" id="KW-0285">Flavoprotein</keyword>
<keyword evidence="4" id="KW-0560">Oxidoreductase</keyword>
<dbReference type="InterPro" id="IPR020946">
    <property type="entry name" value="Flavin_mOase-like"/>
</dbReference>
<sequence length="560" mass="62698">MTTFSSQNNAAVLIIGAGVSGLCTAIDMIRRNDSRDFIIVEKGTQIGGTWNDNKYPGCCCDIWSHLYSFSFEQNPDWTREYPGQEEILSYLIQVAQKWGLYRYIRFNTEVEEARWNESTKKWETSLSVLGGKAAECAASYTITSDFLVSAVGQLNVPHYPTISGLDSFQGKIMHSARWDWSYQLSGKKVAMIGNGATAAQILPEISDIAQSVTVFQRTPNWVIPRNDKPISEAMRKVYRYVPAVRKRYRASLMDIRESLHEATVDIGSQMNEMVKTMSLDMMNWQIPDDKDLRRRLTPDYPPGCKRIIISDDYFPAMNRANVKLETSPIDEVSPTGIKSAGKEEDFDLIILATGFRTLEFMFPIKVFGLGGRPIEQIWKGGARAYLGMTVEGLPNFGMLYGPNTNLGHNSIILMIEAQSRYINTLISPILKSRANGGDLTLLPLLSRINSYNNEIQERLGKSTFADPSCDSWYKNADGLVTNNWCGTVVEYQTRTATVEWSDFNVSGKGKECLQSKAREQIGRIVEETQLSTLSIMGSMLASVVFVASIGPKVIKSLKVI</sequence>
<gene>
    <name evidence="5" type="ORF">OIDMADRAFT_169514</name>
</gene>
<dbReference type="PANTHER" id="PTHR42877:SF4">
    <property type="entry name" value="FAD_NAD(P)-BINDING DOMAIN-CONTAINING PROTEIN-RELATED"/>
    <property type="match status" value="1"/>
</dbReference>
<dbReference type="EMBL" id="KN832883">
    <property type="protein sequence ID" value="KIM96674.1"/>
    <property type="molecule type" value="Genomic_DNA"/>
</dbReference>
<name>A0A0C3GZW1_OIDMZ</name>
<reference evidence="5 6" key="1">
    <citation type="submission" date="2014-04" db="EMBL/GenBank/DDBJ databases">
        <authorList>
            <consortium name="DOE Joint Genome Institute"/>
            <person name="Kuo A."/>
            <person name="Martino E."/>
            <person name="Perotto S."/>
            <person name="Kohler A."/>
            <person name="Nagy L.G."/>
            <person name="Floudas D."/>
            <person name="Copeland A."/>
            <person name="Barry K.W."/>
            <person name="Cichocki N."/>
            <person name="Veneault-Fourrey C."/>
            <person name="LaButti K."/>
            <person name="Lindquist E.A."/>
            <person name="Lipzen A."/>
            <person name="Lundell T."/>
            <person name="Morin E."/>
            <person name="Murat C."/>
            <person name="Sun H."/>
            <person name="Tunlid A."/>
            <person name="Henrissat B."/>
            <person name="Grigoriev I.V."/>
            <person name="Hibbett D.S."/>
            <person name="Martin F."/>
            <person name="Nordberg H.P."/>
            <person name="Cantor M.N."/>
            <person name="Hua S.X."/>
        </authorList>
    </citation>
    <scope>NUCLEOTIDE SEQUENCE [LARGE SCALE GENOMIC DNA]</scope>
    <source>
        <strain evidence="5 6">Zn</strain>
    </source>
</reference>
<dbReference type="SUPFAM" id="SSF51905">
    <property type="entry name" value="FAD/NAD(P)-binding domain"/>
    <property type="match status" value="2"/>
</dbReference>
<dbReference type="AlphaFoldDB" id="A0A0C3GZW1"/>
<dbReference type="Pfam" id="PF00743">
    <property type="entry name" value="FMO-like"/>
    <property type="match status" value="1"/>
</dbReference>
<accession>A0A0C3GZW1</accession>
<evidence type="ECO:0000256" key="2">
    <source>
        <dbReference type="ARBA" id="ARBA00022630"/>
    </source>
</evidence>
<dbReference type="InParanoid" id="A0A0C3GZW1"/>
<dbReference type="InterPro" id="IPR051209">
    <property type="entry name" value="FAD-bind_Monooxygenase_sf"/>
</dbReference>
<protein>
    <submittedName>
        <fullName evidence="5">Uncharacterized protein</fullName>
    </submittedName>
</protein>
<reference evidence="6" key="2">
    <citation type="submission" date="2015-01" db="EMBL/GenBank/DDBJ databases">
        <title>Evolutionary Origins and Diversification of the Mycorrhizal Mutualists.</title>
        <authorList>
            <consortium name="DOE Joint Genome Institute"/>
            <consortium name="Mycorrhizal Genomics Consortium"/>
            <person name="Kohler A."/>
            <person name="Kuo A."/>
            <person name="Nagy L.G."/>
            <person name="Floudas D."/>
            <person name="Copeland A."/>
            <person name="Barry K.W."/>
            <person name="Cichocki N."/>
            <person name="Veneault-Fourrey C."/>
            <person name="LaButti K."/>
            <person name="Lindquist E.A."/>
            <person name="Lipzen A."/>
            <person name="Lundell T."/>
            <person name="Morin E."/>
            <person name="Murat C."/>
            <person name="Riley R."/>
            <person name="Ohm R."/>
            <person name="Sun H."/>
            <person name="Tunlid A."/>
            <person name="Henrissat B."/>
            <person name="Grigoriev I.V."/>
            <person name="Hibbett D.S."/>
            <person name="Martin F."/>
        </authorList>
    </citation>
    <scope>NUCLEOTIDE SEQUENCE [LARGE SCALE GENOMIC DNA]</scope>
    <source>
        <strain evidence="6">Zn</strain>
    </source>
</reference>
<comment type="similarity">
    <text evidence="1">Belongs to the FAD-binding monooxygenase family.</text>
</comment>
<evidence type="ECO:0000313" key="5">
    <source>
        <dbReference type="EMBL" id="KIM96674.1"/>
    </source>
</evidence>
<dbReference type="HOGENOM" id="CLU_006937_7_1_1"/>
<dbReference type="Proteomes" id="UP000054321">
    <property type="component" value="Unassembled WGS sequence"/>
</dbReference>
<dbReference type="GO" id="GO:0050661">
    <property type="term" value="F:NADP binding"/>
    <property type="evidence" value="ECO:0007669"/>
    <property type="project" value="InterPro"/>
</dbReference>
<keyword evidence="6" id="KW-1185">Reference proteome</keyword>
<organism evidence="5 6">
    <name type="scientific">Oidiodendron maius (strain Zn)</name>
    <dbReference type="NCBI Taxonomy" id="913774"/>
    <lineage>
        <taxon>Eukaryota</taxon>
        <taxon>Fungi</taxon>
        <taxon>Dikarya</taxon>
        <taxon>Ascomycota</taxon>
        <taxon>Pezizomycotina</taxon>
        <taxon>Leotiomycetes</taxon>
        <taxon>Leotiomycetes incertae sedis</taxon>
        <taxon>Myxotrichaceae</taxon>
        <taxon>Oidiodendron</taxon>
    </lineage>
</organism>
<dbReference type="GO" id="GO:0004499">
    <property type="term" value="F:N,N-dimethylaniline monooxygenase activity"/>
    <property type="evidence" value="ECO:0007669"/>
    <property type="project" value="InterPro"/>
</dbReference>
<evidence type="ECO:0000313" key="6">
    <source>
        <dbReference type="Proteomes" id="UP000054321"/>
    </source>
</evidence>
<evidence type="ECO:0000256" key="4">
    <source>
        <dbReference type="ARBA" id="ARBA00023002"/>
    </source>
</evidence>
<dbReference type="GO" id="GO:0050660">
    <property type="term" value="F:flavin adenine dinucleotide binding"/>
    <property type="evidence" value="ECO:0007669"/>
    <property type="project" value="InterPro"/>
</dbReference>
<dbReference type="InterPro" id="IPR036188">
    <property type="entry name" value="FAD/NAD-bd_sf"/>
</dbReference>
<dbReference type="PANTHER" id="PTHR42877">
    <property type="entry name" value="L-ORNITHINE N(5)-MONOOXYGENASE-RELATED"/>
    <property type="match status" value="1"/>
</dbReference>
<dbReference type="STRING" id="913774.A0A0C3GZW1"/>
<evidence type="ECO:0000256" key="1">
    <source>
        <dbReference type="ARBA" id="ARBA00010139"/>
    </source>
</evidence>
<dbReference type="Gene3D" id="3.50.50.60">
    <property type="entry name" value="FAD/NAD(P)-binding domain"/>
    <property type="match status" value="2"/>
</dbReference>